<proteinExistence type="predicted"/>
<comment type="caution">
    <text evidence="2">The sequence shown here is derived from an EMBL/GenBank/DDBJ whole genome shotgun (WGS) entry which is preliminary data.</text>
</comment>
<evidence type="ECO:0000256" key="1">
    <source>
        <dbReference type="SAM" id="Phobius"/>
    </source>
</evidence>
<dbReference type="RefSeq" id="WP_112223476.1">
    <property type="nucleotide sequence ID" value="NZ_CP047673.1"/>
</dbReference>
<sequence>MRKDTLQLVLYAGATAVSMFMLVKTYNKRQNTYWVYEDHDMRNSDDADLRESPNADVDPAEKGLSELDSAFRAEWVSIGYPQTHREIEENENWNN</sequence>
<evidence type="ECO:0000313" key="3">
    <source>
        <dbReference type="Proteomes" id="UP000251002"/>
    </source>
</evidence>
<dbReference type="Proteomes" id="UP000251002">
    <property type="component" value="Unassembled WGS sequence"/>
</dbReference>
<accession>A0A365KXB3</accession>
<protein>
    <submittedName>
        <fullName evidence="2">Uncharacterized protein</fullName>
    </submittedName>
</protein>
<keyword evidence="1" id="KW-0812">Transmembrane</keyword>
<reference evidence="2 3" key="1">
    <citation type="submission" date="2018-06" db="EMBL/GenBank/DDBJ databases">
        <title>The draft genome sequences of strains SCU63 and S1.</title>
        <authorList>
            <person name="Gan L."/>
        </authorList>
    </citation>
    <scope>NUCLEOTIDE SEQUENCE [LARGE SCALE GENOMIC DNA]</scope>
    <source>
        <strain evidence="2 3">SCU63</strain>
    </source>
</reference>
<keyword evidence="1" id="KW-1133">Transmembrane helix</keyword>
<keyword evidence="3" id="KW-1185">Reference proteome</keyword>
<evidence type="ECO:0000313" key="2">
    <source>
        <dbReference type="EMBL" id="RAZ77749.1"/>
    </source>
</evidence>
<gene>
    <name evidence="2" type="ORF">DP120_09720</name>
</gene>
<keyword evidence="1" id="KW-0472">Membrane</keyword>
<organism evidence="2 3">
    <name type="scientific">Planococcus halotolerans</name>
    <dbReference type="NCBI Taxonomy" id="2233542"/>
    <lineage>
        <taxon>Bacteria</taxon>
        <taxon>Bacillati</taxon>
        <taxon>Bacillota</taxon>
        <taxon>Bacilli</taxon>
        <taxon>Bacillales</taxon>
        <taxon>Caryophanaceae</taxon>
        <taxon>Planococcus</taxon>
    </lineage>
</organism>
<feature type="transmembrane region" description="Helical" evidence="1">
    <location>
        <begin position="6"/>
        <end position="23"/>
    </location>
</feature>
<dbReference type="AlphaFoldDB" id="A0A365KXB3"/>
<name>A0A365KXB3_9BACL</name>
<dbReference type="EMBL" id="QLZR01000003">
    <property type="protein sequence ID" value="RAZ77749.1"/>
    <property type="molecule type" value="Genomic_DNA"/>
</dbReference>